<name>A0AAV6XFY8_9LAMI</name>
<keyword evidence="4" id="KW-0732">Signal</keyword>
<comment type="caution">
    <text evidence="8">The sequence shown here is derived from an EMBL/GenBank/DDBJ whole genome shotgun (WGS) entry which is preliminary data.</text>
</comment>
<sequence>MGGEATEQRDCSIFKGNNIPHSCTTNPTIVDLLPGTPYHQQIAHCCKGGVISSWVQDPANALSSFQLTVGQAGTSRKTVKVPKNLTLQTVGPELSIVTYFSLFQKLSSDSLHLASVVPSSKKNKDAPYDTGMLWGVKFYNDLLMQAGPLGNIQSELLFKKRITNFTLDFPQRKYFNGGECVMPPPGGYPYIANECVHTVISMLDLVTRVVASLVFFLAPA</sequence>
<evidence type="ECO:0000313" key="8">
    <source>
        <dbReference type="EMBL" id="KAG8379342.1"/>
    </source>
</evidence>
<comment type="similarity">
    <text evidence="2">Belongs to the COBRA family.</text>
</comment>
<reference evidence="8" key="1">
    <citation type="submission" date="2019-10" db="EMBL/GenBank/DDBJ databases">
        <authorList>
            <person name="Zhang R."/>
            <person name="Pan Y."/>
            <person name="Wang J."/>
            <person name="Ma R."/>
            <person name="Yu S."/>
        </authorList>
    </citation>
    <scope>NUCLEOTIDE SEQUENCE</scope>
    <source>
        <strain evidence="8">LA-IB0</strain>
        <tissue evidence="8">Leaf</tissue>
    </source>
</reference>
<dbReference type="Pfam" id="PF04833">
    <property type="entry name" value="COBRA"/>
    <property type="match status" value="1"/>
</dbReference>
<dbReference type="EMBL" id="WHWC01000007">
    <property type="protein sequence ID" value="KAG8379342.1"/>
    <property type="molecule type" value="Genomic_DNA"/>
</dbReference>
<keyword evidence="5" id="KW-0325">Glycoprotein</keyword>
<keyword evidence="3" id="KW-0472">Membrane</keyword>
<evidence type="ECO:0000256" key="6">
    <source>
        <dbReference type="ARBA" id="ARBA00023288"/>
    </source>
</evidence>
<dbReference type="InterPro" id="IPR056900">
    <property type="entry name" value="COB_C"/>
</dbReference>
<proteinExistence type="inferred from homology"/>
<evidence type="ECO:0000259" key="7">
    <source>
        <dbReference type="Pfam" id="PF25079"/>
    </source>
</evidence>
<keyword evidence="9" id="KW-1185">Reference proteome</keyword>
<dbReference type="Proteomes" id="UP000826271">
    <property type="component" value="Unassembled WGS sequence"/>
</dbReference>
<evidence type="ECO:0000313" key="9">
    <source>
        <dbReference type="Proteomes" id="UP000826271"/>
    </source>
</evidence>
<evidence type="ECO:0000256" key="5">
    <source>
        <dbReference type="ARBA" id="ARBA00023180"/>
    </source>
</evidence>
<dbReference type="GO" id="GO:0052324">
    <property type="term" value="P:plant-type cell wall cellulose biosynthetic process"/>
    <property type="evidence" value="ECO:0007669"/>
    <property type="project" value="TreeGrafter"/>
</dbReference>
<dbReference type="GO" id="GO:0010215">
    <property type="term" value="P:cellulose microfibril organization"/>
    <property type="evidence" value="ECO:0007669"/>
    <property type="project" value="InterPro"/>
</dbReference>
<dbReference type="PANTHER" id="PTHR31673">
    <property type="entry name" value="PROTEIN COBRA"/>
    <property type="match status" value="1"/>
</dbReference>
<dbReference type="InterPro" id="IPR006918">
    <property type="entry name" value="COBRA_pln"/>
</dbReference>
<accession>A0AAV6XFY8</accession>
<evidence type="ECO:0000256" key="1">
    <source>
        <dbReference type="ARBA" id="ARBA00004609"/>
    </source>
</evidence>
<dbReference type="AlphaFoldDB" id="A0AAV6XFY8"/>
<organism evidence="8 9">
    <name type="scientific">Buddleja alternifolia</name>
    <dbReference type="NCBI Taxonomy" id="168488"/>
    <lineage>
        <taxon>Eukaryota</taxon>
        <taxon>Viridiplantae</taxon>
        <taxon>Streptophyta</taxon>
        <taxon>Embryophyta</taxon>
        <taxon>Tracheophyta</taxon>
        <taxon>Spermatophyta</taxon>
        <taxon>Magnoliopsida</taxon>
        <taxon>eudicotyledons</taxon>
        <taxon>Gunneridae</taxon>
        <taxon>Pentapetalae</taxon>
        <taxon>asterids</taxon>
        <taxon>lamiids</taxon>
        <taxon>Lamiales</taxon>
        <taxon>Scrophulariaceae</taxon>
        <taxon>Buddlejeae</taxon>
        <taxon>Buddleja</taxon>
    </lineage>
</organism>
<protein>
    <recommendedName>
        <fullName evidence="7">COBRA C-terminal domain-containing protein</fullName>
    </recommendedName>
</protein>
<evidence type="ECO:0000256" key="4">
    <source>
        <dbReference type="ARBA" id="ARBA00022729"/>
    </source>
</evidence>
<comment type="subcellular location">
    <subcellularLocation>
        <location evidence="1">Cell membrane</location>
        <topology evidence="1">Lipid-anchor</topology>
        <topology evidence="1">GPI-anchor</topology>
    </subcellularLocation>
</comment>
<keyword evidence="6" id="KW-0449">Lipoprotein</keyword>
<dbReference type="GO" id="GO:0005886">
    <property type="term" value="C:plasma membrane"/>
    <property type="evidence" value="ECO:0007669"/>
    <property type="project" value="UniProtKB-SubCell"/>
</dbReference>
<gene>
    <name evidence="8" type="ORF">BUALT_Bualt07G0078400</name>
</gene>
<evidence type="ECO:0000256" key="3">
    <source>
        <dbReference type="ARBA" id="ARBA00022622"/>
    </source>
</evidence>
<dbReference type="PANTHER" id="PTHR31673:SF3">
    <property type="entry name" value="COBRA-LIKE PROTEIN 4"/>
    <property type="match status" value="1"/>
</dbReference>
<dbReference type="GO" id="GO:0098552">
    <property type="term" value="C:side of membrane"/>
    <property type="evidence" value="ECO:0007669"/>
    <property type="project" value="UniProtKB-KW"/>
</dbReference>
<feature type="domain" description="COBRA C-terminal" evidence="7">
    <location>
        <begin position="127"/>
        <end position="183"/>
    </location>
</feature>
<dbReference type="Pfam" id="PF25079">
    <property type="entry name" value="COB_C"/>
    <property type="match status" value="1"/>
</dbReference>
<keyword evidence="3" id="KW-0336">GPI-anchor</keyword>
<evidence type="ECO:0000256" key="2">
    <source>
        <dbReference type="ARBA" id="ARBA00005507"/>
    </source>
</evidence>